<organism evidence="2 3">
    <name type="scientific">Undibacter mobilis</name>
    <dbReference type="NCBI Taxonomy" id="2292256"/>
    <lineage>
        <taxon>Bacteria</taxon>
        <taxon>Pseudomonadati</taxon>
        <taxon>Pseudomonadota</taxon>
        <taxon>Alphaproteobacteria</taxon>
        <taxon>Hyphomicrobiales</taxon>
        <taxon>Nitrobacteraceae</taxon>
        <taxon>Undibacter</taxon>
    </lineage>
</organism>
<sequence length="159" mass="17723">MKYFDDIRVGDVVMTGSHTFKADEIKSFARRFDPQLFHMDEAAAAQSHFGALCASGWHTAAAWMRVMIDQQRALEDAMSARGETIPMRGPALGLRDLKWLRPVYVGETITYKSEVTELRVSNSRPEFGLMTILTTGVNQDGAAVISFVSTTFAERRSIS</sequence>
<evidence type="ECO:0000313" key="2">
    <source>
        <dbReference type="EMBL" id="RDV04815.1"/>
    </source>
</evidence>
<reference evidence="3" key="1">
    <citation type="submission" date="2018-08" db="EMBL/GenBank/DDBJ databases">
        <authorList>
            <person name="Kim S.-J."/>
            <person name="Jung G.-Y."/>
        </authorList>
    </citation>
    <scope>NUCLEOTIDE SEQUENCE [LARGE SCALE GENOMIC DNA]</scope>
    <source>
        <strain evidence="3">GY_H</strain>
    </source>
</reference>
<dbReference type="OrthoDB" id="9797938at2"/>
<accession>A0A371BB16</accession>
<dbReference type="Gene3D" id="3.10.129.10">
    <property type="entry name" value="Hotdog Thioesterase"/>
    <property type="match status" value="1"/>
</dbReference>
<dbReference type="EMBL" id="QRGO01000001">
    <property type="protein sequence ID" value="RDV04815.1"/>
    <property type="molecule type" value="Genomic_DNA"/>
</dbReference>
<dbReference type="InterPro" id="IPR002539">
    <property type="entry name" value="MaoC-like_dom"/>
</dbReference>
<dbReference type="Pfam" id="PF01575">
    <property type="entry name" value="MaoC_dehydratas"/>
    <property type="match status" value="1"/>
</dbReference>
<feature type="domain" description="MaoC-like" evidence="1">
    <location>
        <begin position="18"/>
        <end position="122"/>
    </location>
</feature>
<proteinExistence type="predicted"/>
<dbReference type="CDD" id="cd03454">
    <property type="entry name" value="YdeM"/>
    <property type="match status" value="1"/>
</dbReference>
<dbReference type="AlphaFoldDB" id="A0A371BB16"/>
<dbReference type="InterPro" id="IPR052342">
    <property type="entry name" value="MCH/BMMD"/>
</dbReference>
<name>A0A371BB16_9BRAD</name>
<evidence type="ECO:0000313" key="3">
    <source>
        <dbReference type="Proteomes" id="UP000263993"/>
    </source>
</evidence>
<dbReference type="PANTHER" id="PTHR43664">
    <property type="entry name" value="MONOAMINE OXIDASE-RELATED"/>
    <property type="match status" value="1"/>
</dbReference>
<comment type="caution">
    <text evidence="2">The sequence shown here is derived from an EMBL/GenBank/DDBJ whole genome shotgun (WGS) entry which is preliminary data.</text>
</comment>
<dbReference type="InterPro" id="IPR029069">
    <property type="entry name" value="HotDog_dom_sf"/>
</dbReference>
<keyword evidence="3" id="KW-1185">Reference proteome</keyword>
<dbReference type="RefSeq" id="WP_115516841.1">
    <property type="nucleotide sequence ID" value="NZ_QRGO01000001.1"/>
</dbReference>
<protein>
    <submittedName>
        <fullName evidence="2">Dehydratase</fullName>
    </submittedName>
</protein>
<dbReference type="SUPFAM" id="SSF54637">
    <property type="entry name" value="Thioesterase/thiol ester dehydrase-isomerase"/>
    <property type="match status" value="1"/>
</dbReference>
<dbReference type="Proteomes" id="UP000263993">
    <property type="component" value="Unassembled WGS sequence"/>
</dbReference>
<evidence type="ECO:0000259" key="1">
    <source>
        <dbReference type="Pfam" id="PF01575"/>
    </source>
</evidence>
<gene>
    <name evidence="2" type="ORF">DXH78_09720</name>
</gene>
<dbReference type="PANTHER" id="PTHR43664:SF1">
    <property type="entry name" value="BETA-METHYLMALYL-COA DEHYDRATASE"/>
    <property type="match status" value="1"/>
</dbReference>